<dbReference type="EMBL" id="JAFEUZ010000026">
    <property type="protein sequence ID" value="KAG5476330.1"/>
    <property type="molecule type" value="Genomic_DNA"/>
</dbReference>
<name>A0A836KMT8_9TRYP</name>
<proteinExistence type="predicted"/>
<dbReference type="RefSeq" id="XP_067177788.1">
    <property type="nucleotide sequence ID" value="XM_067321557.1"/>
</dbReference>
<evidence type="ECO:0000313" key="1">
    <source>
        <dbReference type="EMBL" id="KAG5476330.1"/>
    </source>
</evidence>
<accession>A0A836KMT8</accession>
<comment type="caution">
    <text evidence="1">The sequence shown here is derived from an EMBL/GenBank/DDBJ whole genome shotgun (WGS) entry which is preliminary data.</text>
</comment>
<evidence type="ECO:0000313" key="2">
    <source>
        <dbReference type="Proteomes" id="UP000673552"/>
    </source>
</evidence>
<dbReference type="KEGG" id="lmat:92514069"/>
<dbReference type="GeneID" id="92514069"/>
<dbReference type="OrthoDB" id="271607at2759"/>
<reference evidence="1 2" key="1">
    <citation type="submission" date="2021-03" db="EMBL/GenBank/DDBJ databases">
        <title>Leishmania (Mundinia) martiniquensis Genome sequencing and assembly.</title>
        <authorList>
            <person name="Almutairi H."/>
            <person name="Gatherer D."/>
        </authorList>
    </citation>
    <scope>NUCLEOTIDE SEQUENCE [LARGE SCALE GENOMIC DNA]</scope>
    <source>
        <strain evidence="1">LSCM1</strain>
    </source>
</reference>
<organism evidence="1 2">
    <name type="scientific">Leishmania martiniquensis</name>
    <dbReference type="NCBI Taxonomy" id="1580590"/>
    <lineage>
        <taxon>Eukaryota</taxon>
        <taxon>Discoba</taxon>
        <taxon>Euglenozoa</taxon>
        <taxon>Kinetoplastea</taxon>
        <taxon>Metakinetoplastina</taxon>
        <taxon>Trypanosomatida</taxon>
        <taxon>Trypanosomatidae</taxon>
        <taxon>Leishmaniinae</taxon>
        <taxon>Leishmania</taxon>
    </lineage>
</organism>
<keyword evidence="2" id="KW-1185">Reference proteome</keyword>
<sequence length="674" mass="75596">MSRKRDRGSAAVTAADDGALAITTVLASTPTTPSRSPSSHQSEGTADFGGFLWNNVSIVLFYRLMHEIHSTCLTLVKAAPEARPAILASFASSVGVIWTVAERHLTEEERMHAASRFKVYRDSFLTSLQGCVRDAADGGAVVLCRSLQRFLEEQGFPEAEFGPLAGYLAELLLEEDVQGYSYSERASLVMPLPVRCEGDKRSEEEHSRKRVGFEVVLPRFHSHTEVNTVVQLSEPKRRKAVLDEYRIFSLPKKAASFAADDFMVDEELLHRAYVVLTTHLDAYGSLKGLSPYARLLLWDLLDRNDGLFSALYDQRVTSESMRQQLLKLRELLAVHKRAFEETRVAAREMTSLVGWYAASAQWRDQALSKLDELDECDWYLLADVYRSGGKALFPNYARSSAVTHLALGVVRKLDKVHSRELGGVPPMHTVVVKLLLPLLMGEAPELGEHCFAHGAFGADSPHWQRRRRKLKTVMDELAKKAASSGHHSSRLRRSRVCTFLCASLIFPLQCLGELLELCSLVMFSTTGFDAFTRSFLATNWEEEDGILAYLLRREPANPSLVPLVGIPRVYKDMVTSVQLLVTDKMVPYVVEARRLAGEHGQLSLRQKSYPYWKALGTMFIEEDRFDDLCALQVSAKANLTRLCTTGVCELTSKVWPEDLVELREEEERCRQGTG</sequence>
<protein>
    <submittedName>
        <fullName evidence="1">Uncharacterized protein</fullName>
    </submittedName>
</protein>
<dbReference type="Proteomes" id="UP000673552">
    <property type="component" value="Chromosome 26"/>
</dbReference>
<dbReference type="AlphaFoldDB" id="A0A836KMT8"/>
<gene>
    <name evidence="1" type="ORF">LSCM1_04032</name>
</gene>